<organism evidence="1 2">
    <name type="scientific">Naganishia cerealis</name>
    <dbReference type="NCBI Taxonomy" id="610337"/>
    <lineage>
        <taxon>Eukaryota</taxon>
        <taxon>Fungi</taxon>
        <taxon>Dikarya</taxon>
        <taxon>Basidiomycota</taxon>
        <taxon>Agaricomycotina</taxon>
        <taxon>Tremellomycetes</taxon>
        <taxon>Filobasidiales</taxon>
        <taxon>Filobasidiaceae</taxon>
        <taxon>Naganishia</taxon>
    </lineage>
</organism>
<sequence>MTPSIADRIVNAGEKVASRTVGDAKQRQLNQYTVNEQDSTPMTTYWGTQVDKTDVSIRAGERGPTIVNDFHAREKIQKFDHERIPERVVHARGAAAHGTFKLHTAIPELTKAGIFTDTSRETPVFLRFSTVAGSRGSADTVRDVRGFAVRFYTDEGNYDIVGNNIPIFFIQDSIQFPDLVHALKPQPHNEMPQAQTAHDNAWDWMSLSPQSAAMSMWILSDRTIPRSYRMMQGFGIHTWRLINAEGKSTFVKFHFTPELGTHSLVWDEALKLAGQDPDFHRRDLYDAIEAGAYPKWKFGVQVVPEEREHEFDFDLLDSTKIIPEDIIPVQYIGTLELNRNTDNYFAETEQDTQISRLGINFDQIPINQPVCPFAFNHRDGMHRTYIDKNRTPYFPNRHDATPQNTFEKGAYTNYKAPVSGIQDRQLGPKFKDHYTQATLFYNSLSSVEKEHLIIDLQESSFFYLIVQSAAAFELGKCDEQIVQQRMIERFNIIDHDLAVKIAENFGGLTVPDEVTPNHGRKSEYLSQITGKDQIFTATGRKIALFLLPGFSATVVSEVKAALLAKGVIVMIVGPTKGLVSSGTVSFDTQFTFETCRSTHFDAVMFIGANDDGNTEYLDTLKQKGRVRHAAVEAYAHKKLVVFHGNTIGWGADIVLPGEFSADVKSPSGIKVEKGVIFVPNAGVGLELNSTILEEMAKHRCWERPTDHLAV</sequence>
<dbReference type="EMBL" id="JASBWR010000026">
    <property type="protein sequence ID" value="KAJ9107044.1"/>
    <property type="molecule type" value="Genomic_DNA"/>
</dbReference>
<reference evidence="1" key="1">
    <citation type="submission" date="2023-04" db="EMBL/GenBank/DDBJ databases">
        <title>Draft Genome sequencing of Naganishia species isolated from polar environments using Oxford Nanopore Technology.</title>
        <authorList>
            <person name="Leo P."/>
            <person name="Venkateswaran K."/>
        </authorList>
    </citation>
    <scope>NUCLEOTIDE SEQUENCE</scope>
    <source>
        <strain evidence="1">MNA-CCFEE 5261</strain>
    </source>
</reference>
<evidence type="ECO:0000313" key="2">
    <source>
        <dbReference type="Proteomes" id="UP001241377"/>
    </source>
</evidence>
<name>A0ACC2W785_9TREE</name>
<protein>
    <submittedName>
        <fullName evidence="1">Uncharacterized protein</fullName>
    </submittedName>
</protein>
<dbReference type="Proteomes" id="UP001241377">
    <property type="component" value="Unassembled WGS sequence"/>
</dbReference>
<gene>
    <name evidence="1" type="ORF">QFC19_002913</name>
</gene>
<evidence type="ECO:0000313" key="1">
    <source>
        <dbReference type="EMBL" id="KAJ9107044.1"/>
    </source>
</evidence>
<accession>A0ACC2W785</accession>
<proteinExistence type="predicted"/>
<keyword evidence="2" id="KW-1185">Reference proteome</keyword>
<comment type="caution">
    <text evidence="1">The sequence shown here is derived from an EMBL/GenBank/DDBJ whole genome shotgun (WGS) entry which is preliminary data.</text>
</comment>